<name>A0ABP3AE46_MYCUL</name>
<protein>
    <submittedName>
        <fullName evidence="2">Uncharacterized protein</fullName>
    </submittedName>
</protein>
<dbReference type="Proteomes" id="UP000020681">
    <property type="component" value="Unassembled WGS sequence"/>
</dbReference>
<reference evidence="2 3" key="1">
    <citation type="submission" date="2014-01" db="EMBL/GenBank/DDBJ databases">
        <authorList>
            <person name="Dobos K."/>
            <person name="Lenaerts A."/>
            <person name="Ordway D."/>
            <person name="DeGroote M.A."/>
            <person name="Parker T."/>
            <person name="Sizemore C."/>
            <person name="Tallon L.J."/>
            <person name="Sadzewicz L.K."/>
            <person name="Sengamalay N."/>
            <person name="Fraser C.M."/>
            <person name="Hine E."/>
            <person name="Shefchek K.A."/>
            <person name="Das S.P."/>
            <person name="Tettelin H."/>
        </authorList>
    </citation>
    <scope>NUCLEOTIDE SEQUENCE [LARGE SCALE GENOMIC DNA]</scope>
    <source>
        <strain evidence="2 3">Harvey</strain>
    </source>
</reference>
<evidence type="ECO:0000313" key="3">
    <source>
        <dbReference type="Proteomes" id="UP000020681"/>
    </source>
</evidence>
<evidence type="ECO:0000313" key="2">
    <source>
        <dbReference type="EMBL" id="EUA88525.1"/>
    </source>
</evidence>
<organism evidence="2 3">
    <name type="scientific">Mycobacterium ulcerans str. Harvey</name>
    <dbReference type="NCBI Taxonomy" id="1299332"/>
    <lineage>
        <taxon>Bacteria</taxon>
        <taxon>Bacillati</taxon>
        <taxon>Actinomycetota</taxon>
        <taxon>Actinomycetes</taxon>
        <taxon>Mycobacteriales</taxon>
        <taxon>Mycobacteriaceae</taxon>
        <taxon>Mycobacterium</taxon>
        <taxon>Mycobacterium ulcerans group</taxon>
    </lineage>
</organism>
<feature type="compositionally biased region" description="Low complexity" evidence="1">
    <location>
        <begin position="58"/>
        <end position="77"/>
    </location>
</feature>
<proteinExistence type="predicted"/>
<keyword evidence="3" id="KW-1185">Reference proteome</keyword>
<gene>
    <name evidence="2" type="ORF">I551_5011</name>
</gene>
<evidence type="ECO:0000256" key="1">
    <source>
        <dbReference type="SAM" id="MobiDB-lite"/>
    </source>
</evidence>
<accession>A0ABP3AE46</accession>
<comment type="caution">
    <text evidence="2">The sequence shown here is derived from an EMBL/GenBank/DDBJ whole genome shotgun (WGS) entry which is preliminary data.</text>
</comment>
<feature type="region of interest" description="Disordered" evidence="1">
    <location>
        <begin position="56"/>
        <end position="83"/>
    </location>
</feature>
<sequence length="83" mass="8300">MLTPYGTRGIVLTALAALVLAAAGLVATRASLHTALLAEAQAALTGDATLTRAPIPTRSALTAARQSAAGARSAKSAEQPRPH</sequence>
<dbReference type="EMBL" id="JAOL01000139">
    <property type="protein sequence ID" value="EUA88525.1"/>
    <property type="molecule type" value="Genomic_DNA"/>
</dbReference>